<dbReference type="InterPro" id="IPR036388">
    <property type="entry name" value="WH-like_DNA-bd_sf"/>
</dbReference>
<dbReference type="Gene3D" id="1.10.10.10">
    <property type="entry name" value="Winged helix-like DNA-binding domain superfamily/Winged helix DNA-binding domain"/>
    <property type="match status" value="1"/>
</dbReference>
<organism evidence="7 8">
    <name type="scientific">Zhenhengia yiwuensis</name>
    <dbReference type="NCBI Taxonomy" id="2763666"/>
    <lineage>
        <taxon>Bacteria</taxon>
        <taxon>Bacillati</taxon>
        <taxon>Bacillota</taxon>
        <taxon>Clostridia</taxon>
        <taxon>Lachnospirales</taxon>
        <taxon>Lachnospiraceae</taxon>
        <taxon>Zhenhengia</taxon>
    </lineage>
</organism>
<evidence type="ECO:0000313" key="8">
    <source>
        <dbReference type="Proteomes" id="UP000655830"/>
    </source>
</evidence>
<dbReference type="GO" id="GO:0016987">
    <property type="term" value="F:sigma factor activity"/>
    <property type="evidence" value="ECO:0007669"/>
    <property type="project" value="UniProtKB-KW"/>
</dbReference>
<gene>
    <name evidence="7" type="ORF">H8718_06600</name>
</gene>
<keyword evidence="2" id="KW-0805">Transcription regulation</keyword>
<accession>A0A926EGK3</accession>
<proteinExistence type="inferred from homology"/>
<protein>
    <submittedName>
        <fullName evidence="7">Sigma-70 family RNA polymerase sigma factor</fullName>
    </submittedName>
</protein>
<reference evidence="7" key="1">
    <citation type="submission" date="2020-08" db="EMBL/GenBank/DDBJ databases">
        <title>Genome public.</title>
        <authorList>
            <person name="Liu C."/>
            <person name="Sun Q."/>
        </authorList>
    </citation>
    <scope>NUCLEOTIDE SEQUENCE</scope>
    <source>
        <strain evidence="7">NSJ-12</strain>
    </source>
</reference>
<dbReference type="InterPro" id="IPR039425">
    <property type="entry name" value="RNA_pol_sigma-70-like"/>
</dbReference>
<dbReference type="InterPro" id="IPR014284">
    <property type="entry name" value="RNA_pol_sigma-70_dom"/>
</dbReference>
<dbReference type="RefSeq" id="WP_249332340.1">
    <property type="nucleotide sequence ID" value="NZ_JACRSY010000008.1"/>
</dbReference>
<dbReference type="Proteomes" id="UP000655830">
    <property type="component" value="Unassembled WGS sequence"/>
</dbReference>
<dbReference type="GO" id="GO:0003677">
    <property type="term" value="F:DNA binding"/>
    <property type="evidence" value="ECO:0007669"/>
    <property type="project" value="UniProtKB-KW"/>
</dbReference>
<dbReference type="SUPFAM" id="SSF88659">
    <property type="entry name" value="Sigma3 and sigma4 domains of RNA polymerase sigma factors"/>
    <property type="match status" value="1"/>
</dbReference>
<evidence type="ECO:0000256" key="4">
    <source>
        <dbReference type="ARBA" id="ARBA00023125"/>
    </source>
</evidence>
<evidence type="ECO:0000313" key="7">
    <source>
        <dbReference type="EMBL" id="MBC8579196.1"/>
    </source>
</evidence>
<keyword evidence="5" id="KW-0804">Transcription</keyword>
<dbReference type="PANTHER" id="PTHR43133">
    <property type="entry name" value="RNA POLYMERASE ECF-TYPE SIGMA FACTO"/>
    <property type="match status" value="1"/>
</dbReference>
<evidence type="ECO:0000256" key="5">
    <source>
        <dbReference type="ARBA" id="ARBA00023163"/>
    </source>
</evidence>
<keyword evidence="4" id="KW-0238">DNA-binding</keyword>
<dbReference type="SUPFAM" id="SSF88946">
    <property type="entry name" value="Sigma2 domain of RNA polymerase sigma factors"/>
    <property type="match status" value="1"/>
</dbReference>
<evidence type="ECO:0000256" key="2">
    <source>
        <dbReference type="ARBA" id="ARBA00023015"/>
    </source>
</evidence>
<evidence type="ECO:0000259" key="6">
    <source>
        <dbReference type="Pfam" id="PF08281"/>
    </source>
</evidence>
<dbReference type="NCBIfam" id="TIGR02937">
    <property type="entry name" value="sigma70-ECF"/>
    <property type="match status" value="1"/>
</dbReference>
<dbReference type="InterPro" id="IPR013324">
    <property type="entry name" value="RNA_pol_sigma_r3/r4-like"/>
</dbReference>
<comment type="similarity">
    <text evidence="1">Belongs to the sigma-70 factor family. ECF subfamily.</text>
</comment>
<feature type="domain" description="RNA polymerase sigma factor 70 region 4 type 2" evidence="6">
    <location>
        <begin position="133"/>
        <end position="174"/>
    </location>
</feature>
<evidence type="ECO:0000256" key="1">
    <source>
        <dbReference type="ARBA" id="ARBA00010641"/>
    </source>
</evidence>
<keyword evidence="3" id="KW-0731">Sigma factor</keyword>
<dbReference type="EMBL" id="JACRSY010000008">
    <property type="protein sequence ID" value="MBC8579196.1"/>
    <property type="molecule type" value="Genomic_DNA"/>
</dbReference>
<dbReference type="PANTHER" id="PTHR43133:SF8">
    <property type="entry name" value="RNA POLYMERASE SIGMA FACTOR HI_1459-RELATED"/>
    <property type="match status" value="1"/>
</dbReference>
<dbReference type="InterPro" id="IPR013325">
    <property type="entry name" value="RNA_pol_sigma_r2"/>
</dbReference>
<dbReference type="InterPro" id="IPR013249">
    <property type="entry name" value="RNA_pol_sigma70_r4_t2"/>
</dbReference>
<dbReference type="AlphaFoldDB" id="A0A926EGK3"/>
<dbReference type="GO" id="GO:0006352">
    <property type="term" value="P:DNA-templated transcription initiation"/>
    <property type="evidence" value="ECO:0007669"/>
    <property type="project" value="InterPro"/>
</dbReference>
<dbReference type="Gene3D" id="1.10.1740.10">
    <property type="match status" value="1"/>
</dbReference>
<keyword evidence="8" id="KW-1185">Reference proteome</keyword>
<sequence>MDDKEIITLYWQRSQMAIIETKSKYGHYCRAIASNILSNYADIEECENDTYMAAWNIIPPNWPNKLSVFLGRVIRNIALDKYSYNKAKKRNNEFDVILSELEECLSSPDTVENQYEHGELAKSISKFLYTIDREARSVFIRRYWYSDSIKKISTNFNMSSSKVKSMLHRTRSKLKKYLEKEGFEI</sequence>
<comment type="caution">
    <text evidence="7">The sequence shown here is derived from an EMBL/GenBank/DDBJ whole genome shotgun (WGS) entry which is preliminary data.</text>
</comment>
<evidence type="ECO:0000256" key="3">
    <source>
        <dbReference type="ARBA" id="ARBA00023082"/>
    </source>
</evidence>
<name>A0A926EGK3_9FIRM</name>
<dbReference type="Pfam" id="PF08281">
    <property type="entry name" value="Sigma70_r4_2"/>
    <property type="match status" value="1"/>
</dbReference>